<proteinExistence type="predicted"/>
<comment type="caution">
    <text evidence="1">The sequence shown here is derived from an EMBL/GenBank/DDBJ whole genome shotgun (WGS) entry which is preliminary data.</text>
</comment>
<gene>
    <name evidence="1" type="ORF">A2382_02855</name>
</gene>
<organism evidence="1 2">
    <name type="scientific">Candidatus Woesebacteria bacterium RIFOXYB1_FULL_38_16</name>
    <dbReference type="NCBI Taxonomy" id="1802538"/>
    <lineage>
        <taxon>Bacteria</taxon>
        <taxon>Candidatus Woeseibacteriota</taxon>
    </lineage>
</organism>
<protein>
    <submittedName>
        <fullName evidence="1">Uncharacterized protein</fullName>
    </submittedName>
</protein>
<dbReference type="Proteomes" id="UP000178999">
    <property type="component" value="Unassembled WGS sequence"/>
</dbReference>
<sequence length="101" mass="11545">MPVFPITPGEASEQKNQAIPDAVIEAFNELIIQTLSFGRARFTQEKVVELIVAKGIKKGDIFTNNWLDIEPLYEDIGWKVTYDKPGFNETYEATFTFDKKK</sequence>
<accession>A0A1F8CS82</accession>
<reference evidence="1 2" key="1">
    <citation type="journal article" date="2016" name="Nat. Commun.">
        <title>Thousands of microbial genomes shed light on interconnected biogeochemical processes in an aquifer system.</title>
        <authorList>
            <person name="Anantharaman K."/>
            <person name="Brown C.T."/>
            <person name="Hug L.A."/>
            <person name="Sharon I."/>
            <person name="Castelle C.J."/>
            <person name="Probst A.J."/>
            <person name="Thomas B.C."/>
            <person name="Singh A."/>
            <person name="Wilkins M.J."/>
            <person name="Karaoz U."/>
            <person name="Brodie E.L."/>
            <person name="Williams K.H."/>
            <person name="Hubbard S.S."/>
            <person name="Banfield J.F."/>
        </authorList>
    </citation>
    <scope>NUCLEOTIDE SEQUENCE [LARGE SCALE GENOMIC DNA]</scope>
</reference>
<dbReference type="AlphaFoldDB" id="A0A1F8CS82"/>
<dbReference type="EMBL" id="MGHY01000019">
    <property type="protein sequence ID" value="OGM79150.1"/>
    <property type="molecule type" value="Genomic_DNA"/>
</dbReference>
<evidence type="ECO:0000313" key="1">
    <source>
        <dbReference type="EMBL" id="OGM79150.1"/>
    </source>
</evidence>
<evidence type="ECO:0000313" key="2">
    <source>
        <dbReference type="Proteomes" id="UP000178999"/>
    </source>
</evidence>
<name>A0A1F8CS82_9BACT</name>